<evidence type="ECO:0000259" key="2">
    <source>
        <dbReference type="Pfam" id="PF24042"/>
    </source>
</evidence>
<reference evidence="4 5" key="1">
    <citation type="submission" date="2016-10" db="EMBL/GenBank/DDBJ databases">
        <authorList>
            <person name="de Groot N.N."/>
        </authorList>
    </citation>
    <scope>NUCLEOTIDE SEQUENCE [LARGE SCALE GENOMIC DNA]</scope>
    <source>
        <strain evidence="4 5">CGMCC 1.10331</strain>
    </source>
</reference>
<dbReference type="KEGG" id="hlm:DV707_05270"/>
<protein>
    <submittedName>
        <fullName evidence="3">ArsR family transcriptional regulator</fullName>
    </submittedName>
</protein>
<dbReference type="InterPro" id="IPR055771">
    <property type="entry name" value="DUF7347"/>
</dbReference>
<dbReference type="InterPro" id="IPR055775">
    <property type="entry name" value="DUF7351"/>
</dbReference>
<proteinExistence type="predicted"/>
<feature type="domain" description="DUF7347" evidence="1">
    <location>
        <begin position="15"/>
        <end position="96"/>
    </location>
</feature>
<gene>
    <name evidence="3" type="ORF">DV707_05270</name>
    <name evidence="4" type="ORF">SAMN04488133_0497</name>
</gene>
<dbReference type="GeneID" id="39857475"/>
<dbReference type="OrthoDB" id="8482at2157"/>
<organism evidence="4 5">
    <name type="scientific">Halobellus limi</name>
    <dbReference type="NCBI Taxonomy" id="699433"/>
    <lineage>
        <taxon>Archaea</taxon>
        <taxon>Methanobacteriati</taxon>
        <taxon>Methanobacteriota</taxon>
        <taxon>Stenosarchaea group</taxon>
        <taxon>Halobacteria</taxon>
        <taxon>Halobacteriales</taxon>
        <taxon>Haloferacaceae</taxon>
        <taxon>Halobellus</taxon>
    </lineage>
</organism>
<accession>A0A1H5U6E1</accession>
<dbReference type="AlphaFoldDB" id="A0A1H5U6E1"/>
<evidence type="ECO:0000313" key="6">
    <source>
        <dbReference type="Proteomes" id="UP000296733"/>
    </source>
</evidence>
<dbReference type="RefSeq" id="WP_103990268.1">
    <property type="nucleotide sequence ID" value="NZ_CP031311.1"/>
</dbReference>
<evidence type="ECO:0000313" key="4">
    <source>
        <dbReference type="EMBL" id="SEF70672.1"/>
    </source>
</evidence>
<dbReference type="Proteomes" id="UP000296733">
    <property type="component" value="Chromosome"/>
</dbReference>
<evidence type="ECO:0000313" key="5">
    <source>
        <dbReference type="Proteomes" id="UP000236740"/>
    </source>
</evidence>
<evidence type="ECO:0000313" key="3">
    <source>
        <dbReference type="EMBL" id="QCC47129.1"/>
    </source>
</evidence>
<evidence type="ECO:0000259" key="1">
    <source>
        <dbReference type="Pfam" id="PF24038"/>
    </source>
</evidence>
<dbReference type="Pfam" id="PF24038">
    <property type="entry name" value="DUF7347"/>
    <property type="match status" value="1"/>
</dbReference>
<dbReference type="EMBL" id="CP031311">
    <property type="protein sequence ID" value="QCC47129.1"/>
    <property type="molecule type" value="Genomic_DNA"/>
</dbReference>
<dbReference type="EMBL" id="FNVN01000001">
    <property type="protein sequence ID" value="SEF70672.1"/>
    <property type="molecule type" value="Genomic_DNA"/>
</dbReference>
<keyword evidence="5" id="KW-1185">Reference proteome</keyword>
<dbReference type="Proteomes" id="UP000236740">
    <property type="component" value="Unassembled WGS sequence"/>
</dbReference>
<dbReference type="Pfam" id="PF24042">
    <property type="entry name" value="DUF7351"/>
    <property type="match status" value="1"/>
</dbReference>
<name>A0A1H5U6E1_9EURY</name>
<feature type="domain" description="DUF7351" evidence="2">
    <location>
        <begin position="115"/>
        <end position="305"/>
    </location>
</feature>
<reference evidence="3 6" key="2">
    <citation type="journal article" date="2019" name="Nat. Commun.">
        <title>A new type of DNA phosphorothioation-based antiviral system in archaea.</title>
        <authorList>
            <person name="Xiong L."/>
            <person name="Liu S."/>
            <person name="Chen S."/>
            <person name="Xiao Y."/>
            <person name="Zhu B."/>
            <person name="Gao Y."/>
            <person name="Zhang Y."/>
            <person name="Chen B."/>
            <person name="Luo J."/>
            <person name="Deng Z."/>
            <person name="Chen X."/>
            <person name="Wang L."/>
            <person name="Chen S."/>
        </authorList>
    </citation>
    <scope>NUCLEOTIDE SEQUENCE [LARGE SCALE GENOMIC DNA]</scope>
    <source>
        <strain evidence="3 6">CGMCC 1.10331</strain>
    </source>
</reference>
<sequence>MMDRADGGSPDALAPDDAFTLVGNETRIGILRALWTVYDPYATDNAVSFSELVDRVGAEDTGNFNYHLGKLTGHFVRRTDTGYELTAPGFKIVRAVIAGGVTRNPVVESTLVGVTCDRCGSTVEITYEDGTVWARCSTCEGYWPQRGGEIFGFSLPPEGLRGRSPEEIFDATIGYSIRRFETMIDGICPECGGSVDTSLAVCEDHDDAGICEACGSRFLGILTCVCVSCKFAWRCPSYAWVSNHPALVSFYYRHGVEHAPSTWAAIKRGLGWREERISTDSPSLRLTVEHDGERLRFVIDHVGAVTEVDA</sequence>